<dbReference type="RefSeq" id="WP_075822298.1">
    <property type="nucleotide sequence ID" value="NZ_JACIJD010000025.1"/>
</dbReference>
<gene>
    <name evidence="3" type="ORF">FHS87_003972</name>
</gene>
<evidence type="ECO:0000313" key="3">
    <source>
        <dbReference type="EMBL" id="MBB5695904.1"/>
    </source>
</evidence>
<feature type="chain" id="PRO_5032910956" evidence="2">
    <location>
        <begin position="31"/>
        <end position="91"/>
    </location>
</feature>
<feature type="signal peptide" evidence="2">
    <location>
        <begin position="1"/>
        <end position="30"/>
    </location>
</feature>
<dbReference type="AlphaFoldDB" id="A0A840YMK0"/>
<dbReference type="Proteomes" id="UP000580654">
    <property type="component" value="Unassembled WGS sequence"/>
</dbReference>
<evidence type="ECO:0000256" key="1">
    <source>
        <dbReference type="SAM" id="MobiDB-lite"/>
    </source>
</evidence>
<sequence length="91" mass="9881">MFRSKKMKATGTLALAAAMFAPFVATTASAEGYYPQRVFQTQVMSRSDVQPHTHEDHYRPRPQDLPYAGMQGAKQTFLEQSGATGGGGQGQ</sequence>
<evidence type="ECO:0000313" key="4">
    <source>
        <dbReference type="Proteomes" id="UP000580654"/>
    </source>
</evidence>
<feature type="compositionally biased region" description="Basic and acidic residues" evidence="1">
    <location>
        <begin position="49"/>
        <end position="62"/>
    </location>
</feature>
<dbReference type="EMBL" id="JACIJD010000025">
    <property type="protein sequence ID" value="MBB5695904.1"/>
    <property type="molecule type" value="Genomic_DNA"/>
</dbReference>
<evidence type="ECO:0000256" key="2">
    <source>
        <dbReference type="SAM" id="SignalP"/>
    </source>
</evidence>
<name>A0A840YMK0_9PROT</name>
<keyword evidence="4" id="KW-1185">Reference proteome</keyword>
<protein>
    <submittedName>
        <fullName evidence="3">Uncharacterized protein</fullName>
    </submittedName>
</protein>
<accession>A0A840YMK0</accession>
<comment type="caution">
    <text evidence="3">The sequence shown here is derived from an EMBL/GenBank/DDBJ whole genome shotgun (WGS) entry which is preliminary data.</text>
</comment>
<organism evidence="3 4">
    <name type="scientific">Muricoccus pecuniae</name>
    <dbReference type="NCBI Taxonomy" id="693023"/>
    <lineage>
        <taxon>Bacteria</taxon>
        <taxon>Pseudomonadati</taxon>
        <taxon>Pseudomonadota</taxon>
        <taxon>Alphaproteobacteria</taxon>
        <taxon>Acetobacterales</taxon>
        <taxon>Roseomonadaceae</taxon>
        <taxon>Muricoccus</taxon>
    </lineage>
</organism>
<proteinExistence type="predicted"/>
<keyword evidence="2" id="KW-0732">Signal</keyword>
<feature type="region of interest" description="Disordered" evidence="1">
    <location>
        <begin position="44"/>
        <end position="64"/>
    </location>
</feature>
<reference evidence="3 4" key="1">
    <citation type="submission" date="2020-08" db="EMBL/GenBank/DDBJ databases">
        <title>Genomic Encyclopedia of Type Strains, Phase IV (KMG-IV): sequencing the most valuable type-strain genomes for metagenomic binning, comparative biology and taxonomic classification.</title>
        <authorList>
            <person name="Goeker M."/>
        </authorList>
    </citation>
    <scope>NUCLEOTIDE SEQUENCE [LARGE SCALE GENOMIC DNA]</scope>
    <source>
        <strain evidence="3 4">DSM 25622</strain>
    </source>
</reference>